<dbReference type="CDD" id="cd16387">
    <property type="entry name" value="ParB_N_Srx"/>
    <property type="match status" value="1"/>
</dbReference>
<gene>
    <name evidence="1" type="ORF">ACFL6M_02800</name>
</gene>
<accession>A0ABV6YJI6</accession>
<keyword evidence="2" id="KW-1185">Reference proteome</keyword>
<dbReference type="SUPFAM" id="SSF110849">
    <property type="entry name" value="ParB/Sulfiredoxin"/>
    <property type="match status" value="1"/>
</dbReference>
<dbReference type="InterPro" id="IPR036086">
    <property type="entry name" value="ParB/Sulfiredoxin_sf"/>
</dbReference>
<protein>
    <submittedName>
        <fullName evidence="1">ParB N-terminal domain-containing protein</fullName>
    </submittedName>
</protein>
<evidence type="ECO:0000313" key="2">
    <source>
        <dbReference type="Proteomes" id="UP001593833"/>
    </source>
</evidence>
<dbReference type="EMBL" id="JBHPKH010000019">
    <property type="protein sequence ID" value="MFC1572507.1"/>
    <property type="molecule type" value="Genomic_DNA"/>
</dbReference>
<reference evidence="1 2" key="1">
    <citation type="submission" date="2024-09" db="EMBL/GenBank/DDBJ databases">
        <authorList>
            <person name="D'Angelo T."/>
        </authorList>
    </citation>
    <scope>NUCLEOTIDE SEQUENCE [LARGE SCALE GENOMIC DNA]</scope>
    <source>
        <strain evidence="1">SAG AM-320-E07</strain>
    </source>
</reference>
<organism evidence="1 2">
    <name type="scientific">Eiseniibacteriota bacterium</name>
    <dbReference type="NCBI Taxonomy" id="2212470"/>
    <lineage>
        <taxon>Bacteria</taxon>
        <taxon>Candidatus Eiseniibacteriota</taxon>
    </lineage>
</organism>
<name>A0ABV6YJI6_UNCEI</name>
<dbReference type="Proteomes" id="UP001593833">
    <property type="component" value="Unassembled WGS sequence"/>
</dbReference>
<proteinExistence type="predicted"/>
<comment type="caution">
    <text evidence="1">The sequence shown here is derived from an EMBL/GenBank/DDBJ whole genome shotgun (WGS) entry which is preliminary data.</text>
</comment>
<evidence type="ECO:0000313" key="1">
    <source>
        <dbReference type="EMBL" id="MFC1572507.1"/>
    </source>
</evidence>
<sequence>MKRALKVDPDFCPSPVRDSDELFPNGIFVFNITRMLEYLQASSSCVEPTEITVEELPSGFSTTDESAISLANLDRPVVLAEIAPGQYNLIDGHHRAEKARRVGVTKLKAYKVSAEQHVAFLTSEKAYLTYVEYWNGKVKELKRRGKLNHK</sequence>